<proteinExistence type="predicted"/>
<organism evidence="2 3">
    <name type="scientific">Chlamydomonas reinhardtii</name>
    <name type="common">Chlamydomonas smithii</name>
    <dbReference type="NCBI Taxonomy" id="3055"/>
    <lineage>
        <taxon>Eukaryota</taxon>
        <taxon>Viridiplantae</taxon>
        <taxon>Chlorophyta</taxon>
        <taxon>core chlorophytes</taxon>
        <taxon>Chlorophyceae</taxon>
        <taxon>CS clade</taxon>
        <taxon>Chlamydomonadales</taxon>
        <taxon>Chlamydomonadaceae</taxon>
        <taxon>Chlamydomonas</taxon>
    </lineage>
</organism>
<feature type="region of interest" description="Disordered" evidence="1">
    <location>
        <begin position="1"/>
        <end position="67"/>
    </location>
</feature>
<feature type="compositionally biased region" description="Basic residues" evidence="1">
    <location>
        <begin position="58"/>
        <end position="67"/>
    </location>
</feature>
<reference evidence="2 3" key="1">
    <citation type="journal article" date="2007" name="Science">
        <title>The Chlamydomonas genome reveals the evolution of key animal and plant functions.</title>
        <authorList>
            <person name="Merchant S.S."/>
            <person name="Prochnik S.E."/>
            <person name="Vallon O."/>
            <person name="Harris E.H."/>
            <person name="Karpowicz S.J."/>
            <person name="Witman G.B."/>
            <person name="Terry A."/>
            <person name="Salamov A."/>
            <person name="Fritz-Laylin L.K."/>
            <person name="Marechal-Drouard L."/>
            <person name="Marshall W.F."/>
            <person name="Qu L.H."/>
            <person name="Nelson D.R."/>
            <person name="Sanderfoot A.A."/>
            <person name="Spalding M.H."/>
            <person name="Kapitonov V.V."/>
            <person name="Ren Q."/>
            <person name="Ferris P."/>
            <person name="Lindquist E."/>
            <person name="Shapiro H."/>
            <person name="Lucas S.M."/>
            <person name="Grimwood J."/>
            <person name="Schmutz J."/>
            <person name="Cardol P."/>
            <person name="Cerutti H."/>
            <person name="Chanfreau G."/>
            <person name="Chen C.L."/>
            <person name="Cognat V."/>
            <person name="Croft M.T."/>
            <person name="Dent R."/>
            <person name="Dutcher S."/>
            <person name="Fernandez E."/>
            <person name="Fukuzawa H."/>
            <person name="Gonzalez-Ballester D."/>
            <person name="Gonzalez-Halphen D."/>
            <person name="Hallmann A."/>
            <person name="Hanikenne M."/>
            <person name="Hippler M."/>
            <person name="Inwood W."/>
            <person name="Jabbari K."/>
            <person name="Kalanon M."/>
            <person name="Kuras R."/>
            <person name="Lefebvre P.A."/>
            <person name="Lemaire S.D."/>
            <person name="Lobanov A.V."/>
            <person name="Lohr M."/>
            <person name="Manuell A."/>
            <person name="Meier I."/>
            <person name="Mets L."/>
            <person name="Mittag M."/>
            <person name="Mittelmeier T."/>
            <person name="Moroney J.V."/>
            <person name="Moseley J."/>
            <person name="Napoli C."/>
            <person name="Nedelcu A.M."/>
            <person name="Niyogi K."/>
            <person name="Novoselov S.V."/>
            <person name="Paulsen I.T."/>
            <person name="Pazour G."/>
            <person name="Purton S."/>
            <person name="Ral J.P."/>
            <person name="Riano-Pachon D.M."/>
            <person name="Riekhof W."/>
            <person name="Rymarquis L."/>
            <person name="Schroda M."/>
            <person name="Stern D."/>
            <person name="Umen J."/>
            <person name="Willows R."/>
            <person name="Wilson N."/>
            <person name="Zimmer S.L."/>
            <person name="Allmer J."/>
            <person name="Balk J."/>
            <person name="Bisova K."/>
            <person name="Chen C.J."/>
            <person name="Elias M."/>
            <person name="Gendler K."/>
            <person name="Hauser C."/>
            <person name="Lamb M.R."/>
            <person name="Ledford H."/>
            <person name="Long J.C."/>
            <person name="Minagawa J."/>
            <person name="Page M.D."/>
            <person name="Pan J."/>
            <person name="Pootakham W."/>
            <person name="Roje S."/>
            <person name="Rose A."/>
            <person name="Stahlberg E."/>
            <person name="Terauchi A.M."/>
            <person name="Yang P."/>
            <person name="Ball S."/>
            <person name="Bowler C."/>
            <person name="Dieckmann C.L."/>
            <person name="Gladyshev V.N."/>
            <person name="Green P."/>
            <person name="Jorgensen R."/>
            <person name="Mayfield S."/>
            <person name="Mueller-Roeber B."/>
            <person name="Rajamani S."/>
            <person name="Sayre R.T."/>
            <person name="Brokstein P."/>
            <person name="Dubchak I."/>
            <person name="Goodstein D."/>
            <person name="Hornick L."/>
            <person name="Huang Y.W."/>
            <person name="Jhaveri J."/>
            <person name="Luo Y."/>
            <person name="Martinez D."/>
            <person name="Ngau W.C."/>
            <person name="Otillar B."/>
            <person name="Poliakov A."/>
            <person name="Porter A."/>
            <person name="Szajkowski L."/>
            <person name="Werner G."/>
            <person name="Zhou K."/>
            <person name="Grigoriev I.V."/>
            <person name="Rokhsar D.S."/>
            <person name="Grossman A.R."/>
        </authorList>
    </citation>
    <scope>NUCLEOTIDE SEQUENCE [LARGE SCALE GENOMIC DNA]</scope>
    <source>
        <strain evidence="3">CC-503</strain>
    </source>
</reference>
<dbReference type="GeneID" id="66052109"/>
<dbReference type="RefSeq" id="XP_042928672.1">
    <property type="nucleotide sequence ID" value="XM_043058758.1"/>
</dbReference>
<keyword evidence="3" id="KW-1185">Reference proteome</keyword>
<protein>
    <submittedName>
        <fullName evidence="2">Uncharacterized protein</fullName>
    </submittedName>
</protein>
<evidence type="ECO:0000313" key="2">
    <source>
        <dbReference type="EMBL" id="PNW88642.1"/>
    </source>
</evidence>
<dbReference type="EMBL" id="CM008962">
    <property type="protein sequence ID" value="PNW88642.1"/>
    <property type="molecule type" value="Genomic_DNA"/>
</dbReference>
<dbReference type="KEGG" id="cre:CHLRE_01g038376v5"/>
<dbReference type="Gramene" id="PNW88642">
    <property type="protein sequence ID" value="PNW88642"/>
    <property type="gene ID" value="CHLRE_01g038376v5"/>
</dbReference>
<sequence>MTPRISTRKVSLVQVEGSSRSSSGTGPGGSGPGPSSCGVHARSGGGEQGHVEEDRAASPKKRRLRAG</sequence>
<name>A0A2K3E773_CHLRE</name>
<dbReference type="AlphaFoldDB" id="A0A2K3E773"/>
<evidence type="ECO:0000313" key="3">
    <source>
        <dbReference type="Proteomes" id="UP000006906"/>
    </source>
</evidence>
<dbReference type="Proteomes" id="UP000006906">
    <property type="component" value="Chromosome 1"/>
</dbReference>
<accession>A0A2K3E773</accession>
<gene>
    <name evidence="2" type="ORF">CHLRE_01g038376v5</name>
</gene>
<dbReference type="InParanoid" id="A0A2K3E773"/>
<evidence type="ECO:0000256" key="1">
    <source>
        <dbReference type="SAM" id="MobiDB-lite"/>
    </source>
</evidence>